<reference evidence="2 3" key="1">
    <citation type="journal article" date="2015" name="Genome Biol. Evol.">
        <title>Phylogenomic analyses indicate that early fungi evolved digesting cell walls of algal ancestors of land plants.</title>
        <authorList>
            <person name="Chang Y."/>
            <person name="Wang S."/>
            <person name="Sekimoto S."/>
            <person name="Aerts A.L."/>
            <person name="Choi C."/>
            <person name="Clum A."/>
            <person name="LaButti K.M."/>
            <person name="Lindquist E.A."/>
            <person name="Yee Ngan C."/>
            <person name="Ohm R.A."/>
            <person name="Salamov A.A."/>
            <person name="Grigoriev I.V."/>
            <person name="Spatafora J.W."/>
            <person name="Berbee M.L."/>
        </authorList>
    </citation>
    <scope>NUCLEOTIDE SEQUENCE [LARGE SCALE GENOMIC DNA]</scope>
    <source>
        <strain evidence="2 3">NRRL 28638</strain>
    </source>
</reference>
<dbReference type="InterPro" id="IPR036282">
    <property type="entry name" value="Glutathione-S-Trfase_C_sf"/>
</dbReference>
<dbReference type="EMBL" id="KQ964420">
    <property type="protein sequence ID" value="KXN74744.1"/>
    <property type="molecule type" value="Genomic_DNA"/>
</dbReference>
<proteinExistence type="predicted"/>
<gene>
    <name evidence="2" type="ORF">CONCODRAFT_2055</name>
</gene>
<protein>
    <recommendedName>
        <fullName evidence="1">Glutathione S-transferase UstS-like C-terminal domain-containing protein</fullName>
    </recommendedName>
</protein>
<sequence>YLDEKYPDNPLNPQNKELDELMEYCDKTINFMAFRLSVMDAFNYMDEASKKYFRESKEPIFHAKLEDLAGNREENIATYYETLKPVIERLEKSKFINGDKPLIHDYLIIAKIQMVRTGSPQTYDELVNNNPSEVFKNWVERMNSLFDGFLNNRKTILSE</sequence>
<accession>A0A137PIB2</accession>
<dbReference type="Pfam" id="PF22041">
    <property type="entry name" value="GST_C_7"/>
    <property type="match status" value="1"/>
</dbReference>
<dbReference type="Gene3D" id="1.20.1050.10">
    <property type="match status" value="1"/>
</dbReference>
<evidence type="ECO:0000259" key="1">
    <source>
        <dbReference type="Pfam" id="PF22041"/>
    </source>
</evidence>
<feature type="domain" description="Glutathione S-transferase UstS-like C-terminal" evidence="1">
    <location>
        <begin position="24"/>
        <end position="121"/>
    </location>
</feature>
<evidence type="ECO:0000313" key="3">
    <source>
        <dbReference type="Proteomes" id="UP000070444"/>
    </source>
</evidence>
<dbReference type="Proteomes" id="UP000070444">
    <property type="component" value="Unassembled WGS sequence"/>
</dbReference>
<dbReference type="InterPro" id="IPR054416">
    <property type="entry name" value="GST_UstS-like_C"/>
</dbReference>
<dbReference type="SUPFAM" id="SSF47616">
    <property type="entry name" value="GST C-terminal domain-like"/>
    <property type="match status" value="1"/>
</dbReference>
<evidence type="ECO:0000313" key="2">
    <source>
        <dbReference type="EMBL" id="KXN74744.1"/>
    </source>
</evidence>
<dbReference type="STRING" id="796925.A0A137PIB2"/>
<dbReference type="AlphaFoldDB" id="A0A137PIB2"/>
<keyword evidence="3" id="KW-1185">Reference proteome</keyword>
<name>A0A137PIB2_CONC2</name>
<organism evidence="2 3">
    <name type="scientific">Conidiobolus coronatus (strain ATCC 28846 / CBS 209.66 / NRRL 28638)</name>
    <name type="common">Delacroixia coronata</name>
    <dbReference type="NCBI Taxonomy" id="796925"/>
    <lineage>
        <taxon>Eukaryota</taxon>
        <taxon>Fungi</taxon>
        <taxon>Fungi incertae sedis</taxon>
        <taxon>Zoopagomycota</taxon>
        <taxon>Entomophthoromycotina</taxon>
        <taxon>Entomophthoromycetes</taxon>
        <taxon>Entomophthorales</taxon>
        <taxon>Ancylistaceae</taxon>
        <taxon>Conidiobolus</taxon>
    </lineage>
</organism>
<feature type="non-terminal residue" evidence="2">
    <location>
        <position position="1"/>
    </location>
</feature>
<dbReference type="OrthoDB" id="4951845at2759"/>